<reference evidence="1 2" key="1">
    <citation type="journal article" date="2023" name="Plants (Basel)">
        <title>Bridging the Gap: Combining Genomics and Transcriptomics Approaches to Understand Stylosanthes scabra, an Orphan Legume from the Brazilian Caatinga.</title>
        <authorList>
            <person name="Ferreira-Neto J.R.C."/>
            <person name="da Silva M.D."/>
            <person name="Binneck E."/>
            <person name="de Melo N.F."/>
            <person name="da Silva R.H."/>
            <person name="de Melo A.L.T.M."/>
            <person name="Pandolfi V."/>
            <person name="Bustamante F.O."/>
            <person name="Brasileiro-Vidal A.C."/>
            <person name="Benko-Iseppon A.M."/>
        </authorList>
    </citation>
    <scope>NUCLEOTIDE SEQUENCE [LARGE SCALE GENOMIC DNA]</scope>
    <source>
        <tissue evidence="1">Leaves</tissue>
    </source>
</reference>
<sequence>IQILHSIYFQSTDGHDLDQLEAPNPDLDADLEPPAASTNCSAVASHYTCSRCSARTLKGFGRCS</sequence>
<evidence type="ECO:0000313" key="2">
    <source>
        <dbReference type="Proteomes" id="UP001341840"/>
    </source>
</evidence>
<proteinExistence type="predicted"/>
<organism evidence="1 2">
    <name type="scientific">Stylosanthes scabra</name>
    <dbReference type="NCBI Taxonomy" id="79078"/>
    <lineage>
        <taxon>Eukaryota</taxon>
        <taxon>Viridiplantae</taxon>
        <taxon>Streptophyta</taxon>
        <taxon>Embryophyta</taxon>
        <taxon>Tracheophyta</taxon>
        <taxon>Spermatophyta</taxon>
        <taxon>Magnoliopsida</taxon>
        <taxon>eudicotyledons</taxon>
        <taxon>Gunneridae</taxon>
        <taxon>Pentapetalae</taxon>
        <taxon>rosids</taxon>
        <taxon>fabids</taxon>
        <taxon>Fabales</taxon>
        <taxon>Fabaceae</taxon>
        <taxon>Papilionoideae</taxon>
        <taxon>50 kb inversion clade</taxon>
        <taxon>dalbergioids sensu lato</taxon>
        <taxon>Dalbergieae</taxon>
        <taxon>Pterocarpus clade</taxon>
        <taxon>Stylosanthes</taxon>
    </lineage>
</organism>
<protein>
    <submittedName>
        <fullName evidence="1">Uncharacterized protein</fullName>
    </submittedName>
</protein>
<keyword evidence="2" id="KW-1185">Reference proteome</keyword>
<dbReference type="EMBL" id="JASCZI010188145">
    <property type="protein sequence ID" value="MED6190968.1"/>
    <property type="molecule type" value="Genomic_DNA"/>
</dbReference>
<name>A0ABU6X2W2_9FABA</name>
<gene>
    <name evidence="1" type="ORF">PIB30_111226</name>
</gene>
<evidence type="ECO:0000313" key="1">
    <source>
        <dbReference type="EMBL" id="MED6190968.1"/>
    </source>
</evidence>
<dbReference type="Proteomes" id="UP001341840">
    <property type="component" value="Unassembled WGS sequence"/>
</dbReference>
<accession>A0ABU6X2W2</accession>
<feature type="non-terminal residue" evidence="1">
    <location>
        <position position="1"/>
    </location>
</feature>
<comment type="caution">
    <text evidence="1">The sequence shown here is derived from an EMBL/GenBank/DDBJ whole genome shotgun (WGS) entry which is preliminary data.</text>
</comment>